<organism evidence="1 2">
    <name type="scientific">Cyclostephanos tholiformis</name>
    <dbReference type="NCBI Taxonomy" id="382380"/>
    <lineage>
        <taxon>Eukaryota</taxon>
        <taxon>Sar</taxon>
        <taxon>Stramenopiles</taxon>
        <taxon>Ochrophyta</taxon>
        <taxon>Bacillariophyta</taxon>
        <taxon>Coscinodiscophyceae</taxon>
        <taxon>Thalassiosirophycidae</taxon>
        <taxon>Stephanodiscales</taxon>
        <taxon>Stephanodiscaceae</taxon>
        <taxon>Cyclostephanos</taxon>
    </lineage>
</organism>
<sequence length="123" mass="12834">MAGAVSHVFTALQRSWHAATHTYTTAFLLSSHKDQNTYTNAMVSTAAVSGGVTGQVQHGLASSLSGVSLGLARAMGITGRNKYVGSGGACQGGRPDQMVKQSLHTCEPGYAKFAYTSLRVLTQ</sequence>
<proteinExistence type="predicted"/>
<name>A0ABD3RYF5_9STRA</name>
<evidence type="ECO:0000313" key="1">
    <source>
        <dbReference type="EMBL" id="KAL3817216.1"/>
    </source>
</evidence>
<gene>
    <name evidence="1" type="ORF">ACHAXA_001708</name>
</gene>
<protein>
    <submittedName>
        <fullName evidence="1">Uncharacterized protein</fullName>
    </submittedName>
</protein>
<comment type="caution">
    <text evidence="1">The sequence shown here is derived from an EMBL/GenBank/DDBJ whole genome shotgun (WGS) entry which is preliminary data.</text>
</comment>
<keyword evidence="2" id="KW-1185">Reference proteome</keyword>
<dbReference type="Proteomes" id="UP001530377">
    <property type="component" value="Unassembled WGS sequence"/>
</dbReference>
<dbReference type="EMBL" id="JALLPB020000114">
    <property type="protein sequence ID" value="KAL3817216.1"/>
    <property type="molecule type" value="Genomic_DNA"/>
</dbReference>
<evidence type="ECO:0000313" key="2">
    <source>
        <dbReference type="Proteomes" id="UP001530377"/>
    </source>
</evidence>
<reference evidence="1 2" key="1">
    <citation type="submission" date="2024-10" db="EMBL/GenBank/DDBJ databases">
        <title>Updated reference genomes for cyclostephanoid diatoms.</title>
        <authorList>
            <person name="Roberts W.R."/>
            <person name="Alverson A.J."/>
        </authorList>
    </citation>
    <scope>NUCLEOTIDE SEQUENCE [LARGE SCALE GENOMIC DNA]</scope>
    <source>
        <strain evidence="1 2">AJA228-03</strain>
    </source>
</reference>
<dbReference type="AlphaFoldDB" id="A0ABD3RYF5"/>
<accession>A0ABD3RYF5</accession>